<proteinExistence type="predicted"/>
<feature type="compositionally biased region" description="Low complexity" evidence="1">
    <location>
        <begin position="724"/>
        <end position="733"/>
    </location>
</feature>
<evidence type="ECO:0000313" key="3">
    <source>
        <dbReference type="EMBL" id="ROT68500.1"/>
    </source>
</evidence>
<evidence type="ECO:0000256" key="2">
    <source>
        <dbReference type="SAM" id="Phobius"/>
    </source>
</evidence>
<gene>
    <name evidence="3" type="ORF">C7M84_013358</name>
</gene>
<evidence type="ECO:0000256" key="1">
    <source>
        <dbReference type="SAM" id="MobiDB-lite"/>
    </source>
</evidence>
<protein>
    <submittedName>
        <fullName evidence="3">Uncharacterized protein</fullName>
    </submittedName>
</protein>
<reference evidence="3 4" key="1">
    <citation type="submission" date="2018-04" db="EMBL/GenBank/DDBJ databases">
        <authorList>
            <person name="Zhang X."/>
            <person name="Yuan J."/>
            <person name="Li F."/>
            <person name="Xiang J."/>
        </authorList>
    </citation>
    <scope>NUCLEOTIDE SEQUENCE [LARGE SCALE GENOMIC DNA]</scope>
    <source>
        <tissue evidence="3">Muscle</tissue>
    </source>
</reference>
<accession>A0A423SW73</accession>
<organism evidence="3 4">
    <name type="scientific">Penaeus vannamei</name>
    <name type="common">Whiteleg shrimp</name>
    <name type="synonym">Litopenaeus vannamei</name>
    <dbReference type="NCBI Taxonomy" id="6689"/>
    <lineage>
        <taxon>Eukaryota</taxon>
        <taxon>Metazoa</taxon>
        <taxon>Ecdysozoa</taxon>
        <taxon>Arthropoda</taxon>
        <taxon>Crustacea</taxon>
        <taxon>Multicrustacea</taxon>
        <taxon>Malacostraca</taxon>
        <taxon>Eumalacostraca</taxon>
        <taxon>Eucarida</taxon>
        <taxon>Decapoda</taxon>
        <taxon>Dendrobranchiata</taxon>
        <taxon>Penaeoidea</taxon>
        <taxon>Penaeidae</taxon>
        <taxon>Penaeus</taxon>
    </lineage>
</organism>
<dbReference type="EMBL" id="QCYY01002660">
    <property type="protein sequence ID" value="ROT68500.1"/>
    <property type="molecule type" value="Genomic_DNA"/>
</dbReference>
<feature type="region of interest" description="Disordered" evidence="1">
    <location>
        <begin position="650"/>
        <end position="782"/>
    </location>
</feature>
<keyword evidence="2" id="KW-1133">Transmembrane helix</keyword>
<keyword evidence="4" id="KW-1185">Reference proteome</keyword>
<keyword evidence="2" id="KW-0812">Transmembrane</keyword>
<feature type="transmembrane region" description="Helical" evidence="2">
    <location>
        <begin position="237"/>
        <end position="259"/>
    </location>
</feature>
<dbReference type="Proteomes" id="UP000283509">
    <property type="component" value="Unassembled WGS sequence"/>
</dbReference>
<dbReference type="AlphaFoldDB" id="A0A423SW73"/>
<keyword evidence="2" id="KW-0472">Membrane</keyword>
<reference evidence="3 4" key="2">
    <citation type="submission" date="2019-01" db="EMBL/GenBank/DDBJ databases">
        <title>The decoding of complex shrimp genome reveals the adaptation for benthos swimmer, frequently molting mechanism and breeding impact on genome.</title>
        <authorList>
            <person name="Sun Y."/>
            <person name="Gao Y."/>
            <person name="Yu Y."/>
        </authorList>
    </citation>
    <scope>NUCLEOTIDE SEQUENCE [LARGE SCALE GENOMIC DNA]</scope>
    <source>
        <tissue evidence="3">Muscle</tissue>
    </source>
</reference>
<feature type="compositionally biased region" description="Polar residues" evidence="1">
    <location>
        <begin position="744"/>
        <end position="755"/>
    </location>
</feature>
<feature type="transmembrane region" description="Helical" evidence="2">
    <location>
        <begin position="170"/>
        <end position="188"/>
    </location>
</feature>
<name>A0A423SW73_PENVA</name>
<feature type="compositionally biased region" description="Polar residues" evidence="1">
    <location>
        <begin position="650"/>
        <end position="674"/>
    </location>
</feature>
<sequence>MVLYCGRASFYILRPDAAPLALLPLPRAPPVREGQPGIAVPYEERRISKVFSPFHSFASVRGIEQKMAEAMLVNVDKSRSHPSSVDSPASSHLKDKVEFAAQMYKVMDFVVEEDLPAPPKRRTPLSIRRCITKLGRFGPVVEWRRKKRTTNPALSPAVLEQALTAKEEQLCFPILPLILISCSVYIFSLFYFSIYFFPIFILPFPIFSLFCFSIYFFPLSLSHSPSHYSIFHSLSSLYPYLTFSIFPLILFSIPFLLFIPSPILHLPFIHFPFPIFPLSYSPFPFLPLTPPLISLLPLIPFPYSLIPFPNCSLPLYVSPYSLSSSLSTPPIILLLLIPLIPSASSPYPLSPLIILLLSYPTYSLRLSPFVLFIRSSDYPSSPYPTYSLRFFLLSPFVLFNHSSDYPSSPYPTYSPYPLSSSLTTPPIILLLLILLIPSPYPLSSSLSTPPDYPSLFHLFPPLLPFSLSSSFPLSNYPSSPYPTYSLPNLSYLILSSSLYAPPISFFSLSHLFPPLLPLIPLSYLPLPPSLLPPSLSEQLEALILISASSSPTLKRFTQHQRFTQRQRFTQNVSHVNVSPPSKLSLSVNVQPTFQRFTQRQRFTHGFKRQRFQPTLETFSPTIETFHPPSKTHPASTFDHHRKRFTQRQHITQPSTFHPPSETYSPASTPTQGQRFTRLETFPSVKPHPGQRSPSVVSPSGQRSHPSVNISPHPRNVSPSVVSPQRQRFTQRQRVTPPSKRFTHVNVSPSRQTFHPASTFHPPSKRFTQRSTFHPPRNVSRSVNVSPASTFTHVTRFTRNVSPSVNVSPTLETFPQLNVSPALETFINHRNLKLLLLTSSVNGTRLAGAIPEDEDGLVIRVLCAGHRAAPPATRHHHTVFISAEEGRGILYPRTDVKKKDSGRRSPSSSLCARTRFRTNRTCSRHVSPRTTTLRLA</sequence>
<feature type="compositionally biased region" description="Polar residues" evidence="1">
    <location>
        <begin position="691"/>
        <end position="709"/>
    </location>
</feature>
<comment type="caution">
    <text evidence="3">The sequence shown here is derived from an EMBL/GenBank/DDBJ whole genome shotgun (WGS) entry which is preliminary data.</text>
</comment>
<evidence type="ECO:0000313" key="4">
    <source>
        <dbReference type="Proteomes" id="UP000283509"/>
    </source>
</evidence>
<feature type="transmembrane region" description="Helical" evidence="2">
    <location>
        <begin position="194"/>
        <end position="217"/>
    </location>
</feature>